<dbReference type="Proteomes" id="UP000269721">
    <property type="component" value="Unassembled WGS sequence"/>
</dbReference>
<organism evidence="1 2">
    <name type="scientific">Blyttiomyces helicus</name>
    <dbReference type="NCBI Taxonomy" id="388810"/>
    <lineage>
        <taxon>Eukaryota</taxon>
        <taxon>Fungi</taxon>
        <taxon>Fungi incertae sedis</taxon>
        <taxon>Chytridiomycota</taxon>
        <taxon>Chytridiomycota incertae sedis</taxon>
        <taxon>Chytridiomycetes</taxon>
        <taxon>Chytridiomycetes incertae sedis</taxon>
        <taxon>Blyttiomyces</taxon>
    </lineage>
</organism>
<proteinExistence type="predicted"/>
<protein>
    <recommendedName>
        <fullName evidence="3">Periplasmic binding protein-like I</fullName>
    </recommendedName>
</protein>
<evidence type="ECO:0000313" key="2">
    <source>
        <dbReference type="Proteomes" id="UP000269721"/>
    </source>
</evidence>
<dbReference type="AlphaFoldDB" id="A0A4V1ISA0"/>
<sequence length="404" mass="42537">MFDLYGVMAGLYVPASASCSPTACACNQGLRTNSVATINSSTSTLVDVPSTQLSWSAACELSAGILRRPVLIAQLSAPSSPDPIVVYQSTQIQQGVIRMALGIPYITDFTGSIHVLLFDHKDDPDTLTQQLAAIGSNPLIVAIVAPLMGSSTMWTVFLDNSPTGIPVFAPSTSLMATRTPFRTELINIRPSNSHQINGLVDWLVDVQNVSRISILLQARDASGSLAADAQNFADAIDDATARRQLNTYSRGVFVQGSGDINAALDSIFVSAYIPGSQAYNPITVTGPDAIILGVDDAGMDEASLFVRAVAGRAGLPMVYGVPYSASWSVSRWSETVNATSGAVFGMLDTLLSDVGSMLELHAGAWVAYEVDSPDLHSGLGFEEFWGGESQNGAGGLPLALVQSR</sequence>
<dbReference type="SUPFAM" id="SSF53822">
    <property type="entry name" value="Periplasmic binding protein-like I"/>
    <property type="match status" value="1"/>
</dbReference>
<reference evidence="2" key="1">
    <citation type="journal article" date="2018" name="Nat. Microbiol.">
        <title>Leveraging single-cell genomics to expand the fungal tree of life.</title>
        <authorList>
            <person name="Ahrendt S.R."/>
            <person name="Quandt C.A."/>
            <person name="Ciobanu D."/>
            <person name="Clum A."/>
            <person name="Salamov A."/>
            <person name="Andreopoulos B."/>
            <person name="Cheng J.F."/>
            <person name="Woyke T."/>
            <person name="Pelin A."/>
            <person name="Henrissat B."/>
            <person name="Reynolds N.K."/>
            <person name="Benny G.L."/>
            <person name="Smith M.E."/>
            <person name="James T.Y."/>
            <person name="Grigoriev I.V."/>
        </authorList>
    </citation>
    <scope>NUCLEOTIDE SEQUENCE [LARGE SCALE GENOMIC DNA]</scope>
</reference>
<gene>
    <name evidence="1" type="ORF">BDK51DRAFT_28616</name>
</gene>
<dbReference type="Gene3D" id="3.40.50.2300">
    <property type="match status" value="2"/>
</dbReference>
<evidence type="ECO:0000313" key="1">
    <source>
        <dbReference type="EMBL" id="RKO92827.1"/>
    </source>
</evidence>
<accession>A0A4V1ISA0</accession>
<dbReference type="EMBL" id="KZ994483">
    <property type="protein sequence ID" value="RKO92827.1"/>
    <property type="molecule type" value="Genomic_DNA"/>
</dbReference>
<keyword evidence="2" id="KW-1185">Reference proteome</keyword>
<dbReference type="InterPro" id="IPR028082">
    <property type="entry name" value="Peripla_BP_I"/>
</dbReference>
<evidence type="ECO:0008006" key="3">
    <source>
        <dbReference type="Google" id="ProtNLM"/>
    </source>
</evidence>
<dbReference type="OrthoDB" id="448697at2759"/>
<name>A0A4V1ISA0_9FUNG</name>